<dbReference type="OrthoDB" id="339297at2759"/>
<dbReference type="Proteomes" id="UP000028828">
    <property type="component" value="Unassembled WGS sequence"/>
</dbReference>
<accession>A0A086K3U6</accession>
<gene>
    <name evidence="2" type="ORF">TGP89_239510</name>
</gene>
<dbReference type="GO" id="GO:0008289">
    <property type="term" value="F:lipid binding"/>
    <property type="evidence" value="ECO:0007669"/>
    <property type="project" value="InterPro"/>
</dbReference>
<dbReference type="PANTHER" id="PTHR19308:SF14">
    <property type="entry name" value="START DOMAIN-CONTAINING PROTEIN"/>
    <property type="match status" value="1"/>
</dbReference>
<feature type="domain" description="START" evidence="1">
    <location>
        <begin position="98"/>
        <end position="283"/>
    </location>
</feature>
<dbReference type="InterPro" id="IPR051213">
    <property type="entry name" value="START_lipid_transfer"/>
</dbReference>
<evidence type="ECO:0000313" key="2">
    <source>
        <dbReference type="EMBL" id="KFG39064.1"/>
    </source>
</evidence>
<dbReference type="PROSITE" id="PS50848">
    <property type="entry name" value="START"/>
    <property type="match status" value="1"/>
</dbReference>
<sequence length="341" mass="37894">MLSFLRGSRSTDKADVIAGTADNGELGLAWIRRTLGAEEKLQKANAIVTTANAQTCPAVFGNNFYPPVYEPAGEEALRSRLEKEARDAVDRATEIFDDTDGWSTYGCTDGVQIYQKKQDKNLPVVLKGEYTFVTAEEAATMTDPITIDDIFQFLRNTENRGVYDTMFRDGAILRRHNASVLSYQVFNGMMGLPGREFIINGFDRHFESGDRIIIAGATPSEEALDADTMSKMGIPRKSNGLVRAHCYIVGYDITKNPDGSIKVAAISQPDLGGMIPQMIQKMVVTNHVVTLSKIQRWIKENKSLKNKSVPDPELFINHNCYLSLEKVTEYYQQAIASASQQ</sequence>
<evidence type="ECO:0000259" key="1">
    <source>
        <dbReference type="PROSITE" id="PS50848"/>
    </source>
</evidence>
<dbReference type="CDD" id="cd00177">
    <property type="entry name" value="START"/>
    <property type="match status" value="1"/>
</dbReference>
<dbReference type="GO" id="GO:0005737">
    <property type="term" value="C:cytoplasm"/>
    <property type="evidence" value="ECO:0007669"/>
    <property type="project" value="UniProtKB-ARBA"/>
</dbReference>
<comment type="caution">
    <text evidence="2">The sequence shown here is derived from an EMBL/GenBank/DDBJ whole genome shotgun (WGS) entry which is preliminary data.</text>
</comment>
<dbReference type="PANTHER" id="PTHR19308">
    <property type="entry name" value="PHOSPHATIDYLCHOLINE TRANSFER PROTEIN"/>
    <property type="match status" value="1"/>
</dbReference>
<evidence type="ECO:0000313" key="3">
    <source>
        <dbReference type="Proteomes" id="UP000028828"/>
    </source>
</evidence>
<organism evidence="2 3">
    <name type="scientific">Toxoplasma gondii p89</name>
    <dbReference type="NCBI Taxonomy" id="943119"/>
    <lineage>
        <taxon>Eukaryota</taxon>
        <taxon>Sar</taxon>
        <taxon>Alveolata</taxon>
        <taxon>Apicomplexa</taxon>
        <taxon>Conoidasida</taxon>
        <taxon>Coccidia</taxon>
        <taxon>Eucoccidiorida</taxon>
        <taxon>Eimeriorina</taxon>
        <taxon>Sarcocystidae</taxon>
        <taxon>Toxoplasma</taxon>
    </lineage>
</organism>
<name>A0A086K3U6_TOXGO</name>
<dbReference type="VEuPathDB" id="ToxoDB:TGP89_239510"/>
<dbReference type="InterPro" id="IPR002913">
    <property type="entry name" value="START_lipid-bd_dom"/>
</dbReference>
<dbReference type="AlphaFoldDB" id="A0A086K3U6"/>
<dbReference type="Gene3D" id="3.30.530.20">
    <property type="match status" value="1"/>
</dbReference>
<dbReference type="InterPro" id="IPR023393">
    <property type="entry name" value="START-like_dom_sf"/>
</dbReference>
<dbReference type="EMBL" id="AEYI02001303">
    <property type="protein sequence ID" value="KFG39064.1"/>
    <property type="molecule type" value="Genomic_DNA"/>
</dbReference>
<dbReference type="SUPFAM" id="SSF55961">
    <property type="entry name" value="Bet v1-like"/>
    <property type="match status" value="1"/>
</dbReference>
<protein>
    <recommendedName>
        <fullName evidence="1">START domain-containing protein</fullName>
    </recommendedName>
</protein>
<proteinExistence type="predicted"/>
<reference evidence="2 3" key="1">
    <citation type="submission" date="2014-03" db="EMBL/GenBank/DDBJ databases">
        <authorList>
            <person name="Sibley D."/>
            <person name="Venepally P."/>
            <person name="Karamycheva S."/>
            <person name="Hadjithomas M."/>
            <person name="Khan A."/>
            <person name="Brunk B."/>
            <person name="Roos D."/>
            <person name="Caler E."/>
            <person name="Lorenzi H."/>
        </authorList>
    </citation>
    <scope>NUCLEOTIDE SEQUENCE [LARGE SCALE GENOMIC DNA]</scope>
    <source>
        <strain evidence="3">p89</strain>
    </source>
</reference>